<dbReference type="GeneID" id="87954451"/>
<accession>A0ABZ1CUF0</accession>
<sequence>MQPDRPSPEALLVLMSDSSKSPITPELQHAGLPTPPPTIKFSHRNNGPTESTSNPSALSKHATSCRSEPCQTPISWRDLPLVKFHISRQLDKVGAGDSHKPSAVEDDQETVVPKEPLFIPFDSESPKDDVRIDEEETDFDEVVFVRSVPQTSFHPYRRNPPQKEQQETSVAVAVSILTNDSCSKPAGTKQDVSHHHSHRRKLQEIIDEEEDEEDVSYVGQCYKAPRHLRPGSPGLLSRADTPLQTFSAPTGYLCRQCRQDRDDRPDRTGSRLRGCGSRVLTDDVRSKILELLLCPNQSLFVQLRHHDGIVDWKDIADLVGARREDFDRVRQSARRMQEMLPGLMRRGAI</sequence>
<name>A0ABZ1CUF0_9TREE</name>
<feature type="region of interest" description="Disordered" evidence="1">
    <location>
        <begin position="1"/>
        <end position="72"/>
    </location>
</feature>
<dbReference type="RefSeq" id="XP_062790117.1">
    <property type="nucleotide sequence ID" value="XM_062934066.1"/>
</dbReference>
<protein>
    <submittedName>
        <fullName evidence="2">Uncharacterized protein</fullName>
    </submittedName>
</protein>
<dbReference type="Proteomes" id="UP001329825">
    <property type="component" value="Chromosome 3"/>
</dbReference>
<evidence type="ECO:0000313" key="2">
    <source>
        <dbReference type="EMBL" id="WRT65377.1"/>
    </source>
</evidence>
<feature type="compositionally biased region" description="Polar residues" evidence="1">
    <location>
        <begin position="44"/>
        <end position="72"/>
    </location>
</feature>
<keyword evidence="3" id="KW-1185">Reference proteome</keyword>
<dbReference type="EMBL" id="CP141883">
    <property type="protein sequence ID" value="WRT65377.1"/>
    <property type="molecule type" value="Genomic_DNA"/>
</dbReference>
<feature type="region of interest" description="Disordered" evidence="1">
    <location>
        <begin position="183"/>
        <end position="211"/>
    </location>
</feature>
<proteinExistence type="predicted"/>
<reference evidence="2 3" key="1">
    <citation type="submission" date="2024-01" db="EMBL/GenBank/DDBJ databases">
        <title>Comparative genomics of Cryptococcus and Kwoniella reveals pathogenesis evolution and contrasting modes of karyotype evolution via chromosome fusion or intercentromeric recombination.</title>
        <authorList>
            <person name="Coelho M.A."/>
            <person name="David-Palma M."/>
            <person name="Shea T."/>
            <person name="Bowers K."/>
            <person name="McGinley-Smith S."/>
            <person name="Mohammad A.W."/>
            <person name="Gnirke A."/>
            <person name="Yurkov A.M."/>
            <person name="Nowrousian M."/>
            <person name="Sun S."/>
            <person name="Cuomo C.A."/>
            <person name="Heitman J."/>
        </authorList>
    </citation>
    <scope>NUCLEOTIDE SEQUENCE [LARGE SCALE GENOMIC DNA]</scope>
    <source>
        <strain evidence="2">CBS 11374</strain>
    </source>
</reference>
<evidence type="ECO:0000313" key="3">
    <source>
        <dbReference type="Proteomes" id="UP001329825"/>
    </source>
</evidence>
<feature type="region of interest" description="Disordered" evidence="1">
    <location>
        <begin position="91"/>
        <end position="130"/>
    </location>
</feature>
<gene>
    <name evidence="2" type="ORF">IL334_002320</name>
</gene>
<organism evidence="2 3">
    <name type="scientific">Kwoniella shivajii</name>
    <dbReference type="NCBI Taxonomy" id="564305"/>
    <lineage>
        <taxon>Eukaryota</taxon>
        <taxon>Fungi</taxon>
        <taxon>Dikarya</taxon>
        <taxon>Basidiomycota</taxon>
        <taxon>Agaricomycotina</taxon>
        <taxon>Tremellomycetes</taxon>
        <taxon>Tremellales</taxon>
        <taxon>Cryptococcaceae</taxon>
        <taxon>Kwoniella</taxon>
    </lineage>
</organism>
<evidence type="ECO:0000256" key="1">
    <source>
        <dbReference type="SAM" id="MobiDB-lite"/>
    </source>
</evidence>